<evidence type="ECO:0000256" key="9">
    <source>
        <dbReference type="ARBA" id="ARBA00023033"/>
    </source>
</evidence>
<keyword evidence="6 13" id="KW-1133">Transmembrane helix</keyword>
<dbReference type="PRINTS" id="PR00463">
    <property type="entry name" value="EP450I"/>
</dbReference>
<dbReference type="Gene3D" id="1.10.630.10">
    <property type="entry name" value="Cytochrome P450"/>
    <property type="match status" value="1"/>
</dbReference>
<feature type="transmembrane region" description="Helical" evidence="13">
    <location>
        <begin position="7"/>
        <end position="29"/>
    </location>
</feature>
<evidence type="ECO:0000256" key="3">
    <source>
        <dbReference type="ARBA" id="ARBA00022617"/>
    </source>
</evidence>
<organism evidence="14 15">
    <name type="scientific">Camellia sinensis var. sinensis</name>
    <name type="common">China tea</name>
    <dbReference type="NCBI Taxonomy" id="542762"/>
    <lineage>
        <taxon>Eukaryota</taxon>
        <taxon>Viridiplantae</taxon>
        <taxon>Streptophyta</taxon>
        <taxon>Embryophyta</taxon>
        <taxon>Tracheophyta</taxon>
        <taxon>Spermatophyta</taxon>
        <taxon>Magnoliopsida</taxon>
        <taxon>eudicotyledons</taxon>
        <taxon>Gunneridae</taxon>
        <taxon>Pentapetalae</taxon>
        <taxon>asterids</taxon>
        <taxon>Ericales</taxon>
        <taxon>Theaceae</taxon>
        <taxon>Camellia</taxon>
    </lineage>
</organism>
<feature type="transmembrane region" description="Helical" evidence="13">
    <location>
        <begin position="58"/>
        <end position="85"/>
    </location>
</feature>
<dbReference type="PANTHER" id="PTHR24282">
    <property type="entry name" value="CYTOCHROME P450 FAMILY MEMBER"/>
    <property type="match status" value="1"/>
</dbReference>
<evidence type="ECO:0000256" key="2">
    <source>
        <dbReference type="ARBA" id="ARBA00010617"/>
    </source>
</evidence>
<proteinExistence type="inferred from homology"/>
<evidence type="ECO:0000256" key="1">
    <source>
        <dbReference type="ARBA" id="ARBA00004370"/>
    </source>
</evidence>
<evidence type="ECO:0000256" key="12">
    <source>
        <dbReference type="RuleBase" id="RU000461"/>
    </source>
</evidence>
<reference evidence="14 15" key="1">
    <citation type="journal article" date="2018" name="Proc. Natl. Acad. Sci. U.S.A.">
        <title>Draft genome sequence of Camellia sinensis var. sinensis provides insights into the evolution of the tea genome and tea quality.</title>
        <authorList>
            <person name="Wei C."/>
            <person name="Yang H."/>
            <person name="Wang S."/>
            <person name="Zhao J."/>
            <person name="Liu C."/>
            <person name="Gao L."/>
            <person name="Xia E."/>
            <person name="Lu Y."/>
            <person name="Tai Y."/>
            <person name="She G."/>
            <person name="Sun J."/>
            <person name="Cao H."/>
            <person name="Tong W."/>
            <person name="Gao Q."/>
            <person name="Li Y."/>
            <person name="Deng W."/>
            <person name="Jiang X."/>
            <person name="Wang W."/>
            <person name="Chen Q."/>
            <person name="Zhang S."/>
            <person name="Li H."/>
            <person name="Wu J."/>
            <person name="Wang P."/>
            <person name="Li P."/>
            <person name="Shi C."/>
            <person name="Zheng F."/>
            <person name="Jian J."/>
            <person name="Huang B."/>
            <person name="Shan D."/>
            <person name="Shi M."/>
            <person name="Fang C."/>
            <person name="Yue Y."/>
            <person name="Li F."/>
            <person name="Li D."/>
            <person name="Wei S."/>
            <person name="Han B."/>
            <person name="Jiang C."/>
            <person name="Yin Y."/>
            <person name="Xia T."/>
            <person name="Zhang Z."/>
            <person name="Bennetzen J.L."/>
            <person name="Zhao S."/>
            <person name="Wan X."/>
        </authorList>
    </citation>
    <scope>NUCLEOTIDE SEQUENCE [LARGE SCALE GENOMIC DNA]</scope>
    <source>
        <strain evidence="15">cv. Shuchazao</strain>
        <tissue evidence="14">Leaf</tissue>
    </source>
</reference>
<comment type="subcellular location">
    <subcellularLocation>
        <location evidence="1">Membrane</location>
    </subcellularLocation>
</comment>
<dbReference type="GO" id="GO:0020037">
    <property type="term" value="F:heme binding"/>
    <property type="evidence" value="ECO:0007669"/>
    <property type="project" value="InterPro"/>
</dbReference>
<sequence length="573" mass="65681">MLRMFMIFLLYIYCMIGVSKIVLLCSLVLKSLSFSLSLCFSLSLSERSLNMEIVVYKYSPAIACAIIGVVTLAWASWSVFNWVWLRPKKLERYLRNQGLTGNSYKLLFGDMKESSAMSREAKSTPIKISDDIVPRVLPFVHQYISNYGKNSFMWLGPKPRVNIMDPELIKEILSKNFNFQKVKTNPLSRLLANGLASQDGEQWTKHRKIINPAFHMEKLKHMLPAFYLSCSEMISEWENNIVSAEGSCELDVWPSLQTLSSDVISRTAFGSNYEEGRRIFQLQRVQAELLIQALSTVYIPGWRFLPTERNKKMKEIDKEVQASLKVIINKRLKAMKEGETNNDDLLGILLESNLKEIEQHGNNKKVGMSIKEVIEECKLFYIAGQETTSVLLVWTMVLLSRHQNWQQHAREEVLEVFGNDKPNFDNLNHLKIVTMILYEVLRLYPPVIMLNRIVHEDTKLGGITIPSGVLLSLPIMLLHYDTEIWGDDAKEFKPERFSEGVSKAAKNQVSFFPFSWGPRVCVGQSFAMLEAKMAVAMILQRFSFELSPSYTHAPYPIVTLQPQYGAHLILQKL</sequence>
<comment type="similarity">
    <text evidence="2 12">Belongs to the cytochrome P450 family.</text>
</comment>
<evidence type="ECO:0000256" key="6">
    <source>
        <dbReference type="ARBA" id="ARBA00022989"/>
    </source>
</evidence>
<dbReference type="PROSITE" id="PS00086">
    <property type="entry name" value="CYTOCHROME_P450"/>
    <property type="match status" value="1"/>
</dbReference>
<evidence type="ECO:0000313" key="14">
    <source>
        <dbReference type="EMBL" id="THG02742.1"/>
    </source>
</evidence>
<dbReference type="GO" id="GO:0016020">
    <property type="term" value="C:membrane"/>
    <property type="evidence" value="ECO:0007669"/>
    <property type="project" value="UniProtKB-SubCell"/>
</dbReference>
<gene>
    <name evidence="14" type="ORF">TEA_000387</name>
</gene>
<evidence type="ECO:0000256" key="13">
    <source>
        <dbReference type="SAM" id="Phobius"/>
    </source>
</evidence>
<evidence type="ECO:0000256" key="5">
    <source>
        <dbReference type="ARBA" id="ARBA00022723"/>
    </source>
</evidence>
<dbReference type="InterPro" id="IPR017972">
    <property type="entry name" value="Cyt_P450_CS"/>
</dbReference>
<dbReference type="Pfam" id="PF00067">
    <property type="entry name" value="p450"/>
    <property type="match status" value="1"/>
</dbReference>
<dbReference type="SMR" id="A0A4S4DIS7"/>
<dbReference type="InterPro" id="IPR002401">
    <property type="entry name" value="Cyt_P450_E_grp-I"/>
</dbReference>
<dbReference type="EMBL" id="SDRB02011122">
    <property type="protein sequence ID" value="THG02742.1"/>
    <property type="molecule type" value="Genomic_DNA"/>
</dbReference>
<dbReference type="Proteomes" id="UP000306102">
    <property type="component" value="Unassembled WGS sequence"/>
</dbReference>
<keyword evidence="8 11" id="KW-0408">Iron</keyword>
<keyword evidence="7 12" id="KW-0560">Oxidoreductase</keyword>
<name>A0A4S4DIS7_CAMSN</name>
<dbReference type="InterPro" id="IPR050665">
    <property type="entry name" value="Cytochrome_P450_Monooxygen"/>
</dbReference>
<dbReference type="STRING" id="542762.A0A4S4DIS7"/>
<dbReference type="GO" id="GO:0005506">
    <property type="term" value="F:iron ion binding"/>
    <property type="evidence" value="ECO:0007669"/>
    <property type="project" value="InterPro"/>
</dbReference>
<dbReference type="SUPFAM" id="SSF48264">
    <property type="entry name" value="Cytochrome P450"/>
    <property type="match status" value="1"/>
</dbReference>
<dbReference type="InterPro" id="IPR001128">
    <property type="entry name" value="Cyt_P450"/>
</dbReference>
<keyword evidence="5 11" id="KW-0479">Metal-binding</keyword>
<evidence type="ECO:0008006" key="16">
    <source>
        <dbReference type="Google" id="ProtNLM"/>
    </source>
</evidence>
<comment type="caution">
    <text evidence="14">The sequence shown here is derived from an EMBL/GenBank/DDBJ whole genome shotgun (WGS) entry which is preliminary data.</text>
</comment>
<keyword evidence="9 12" id="KW-0503">Monooxygenase</keyword>
<evidence type="ECO:0000256" key="10">
    <source>
        <dbReference type="ARBA" id="ARBA00023136"/>
    </source>
</evidence>
<evidence type="ECO:0000256" key="8">
    <source>
        <dbReference type="ARBA" id="ARBA00023004"/>
    </source>
</evidence>
<dbReference type="CDD" id="cd20642">
    <property type="entry name" value="CYP72"/>
    <property type="match status" value="1"/>
</dbReference>
<keyword evidence="10 13" id="KW-0472">Membrane</keyword>
<accession>A0A4S4DIS7</accession>
<protein>
    <recommendedName>
        <fullName evidence="16">Cytochrome P450 CYP72A219-like</fullName>
    </recommendedName>
</protein>
<keyword evidence="15" id="KW-1185">Reference proteome</keyword>
<dbReference type="PANTHER" id="PTHR24282:SF255">
    <property type="entry name" value="CYTOCHROME P450 72A11-RELATED"/>
    <property type="match status" value="1"/>
</dbReference>
<dbReference type="PRINTS" id="PR00385">
    <property type="entry name" value="P450"/>
</dbReference>
<dbReference type="AlphaFoldDB" id="A0A4S4DIS7"/>
<evidence type="ECO:0000313" key="15">
    <source>
        <dbReference type="Proteomes" id="UP000306102"/>
    </source>
</evidence>
<dbReference type="InterPro" id="IPR036396">
    <property type="entry name" value="Cyt_P450_sf"/>
</dbReference>
<keyword evidence="3 11" id="KW-0349">Heme</keyword>
<dbReference type="GO" id="GO:0016705">
    <property type="term" value="F:oxidoreductase activity, acting on paired donors, with incorporation or reduction of molecular oxygen"/>
    <property type="evidence" value="ECO:0007669"/>
    <property type="project" value="InterPro"/>
</dbReference>
<evidence type="ECO:0000256" key="7">
    <source>
        <dbReference type="ARBA" id="ARBA00023002"/>
    </source>
</evidence>
<keyword evidence="4 13" id="KW-0812">Transmembrane</keyword>
<dbReference type="FunFam" id="1.10.630.10:FF:000029">
    <property type="entry name" value="Cytochrome P450 734A1"/>
    <property type="match status" value="1"/>
</dbReference>
<comment type="cofactor">
    <cofactor evidence="11">
        <name>heme</name>
        <dbReference type="ChEBI" id="CHEBI:30413"/>
    </cofactor>
</comment>
<evidence type="ECO:0000256" key="11">
    <source>
        <dbReference type="PIRSR" id="PIRSR602401-1"/>
    </source>
</evidence>
<evidence type="ECO:0000256" key="4">
    <source>
        <dbReference type="ARBA" id="ARBA00022692"/>
    </source>
</evidence>
<feature type="binding site" description="axial binding residue" evidence="11">
    <location>
        <position position="521"/>
    </location>
    <ligand>
        <name>heme</name>
        <dbReference type="ChEBI" id="CHEBI:30413"/>
    </ligand>
    <ligandPart>
        <name>Fe</name>
        <dbReference type="ChEBI" id="CHEBI:18248"/>
    </ligandPart>
</feature>
<dbReference type="GO" id="GO:0004497">
    <property type="term" value="F:monooxygenase activity"/>
    <property type="evidence" value="ECO:0007669"/>
    <property type="project" value="UniProtKB-KW"/>
</dbReference>